<evidence type="ECO:0000256" key="3">
    <source>
        <dbReference type="ARBA" id="ARBA00023125"/>
    </source>
</evidence>
<dbReference type="Gene3D" id="3.30.160.390">
    <property type="entry name" value="Integrase, DNA-binding domain"/>
    <property type="match status" value="1"/>
</dbReference>
<name>A0A7W6LSU3_9SPHN</name>
<feature type="compositionally biased region" description="Basic residues" evidence="5">
    <location>
        <begin position="1"/>
        <end position="11"/>
    </location>
</feature>
<dbReference type="InterPro" id="IPR002104">
    <property type="entry name" value="Integrase_catalytic"/>
</dbReference>
<feature type="domain" description="Tyr recombinase" evidence="6">
    <location>
        <begin position="217"/>
        <end position="390"/>
    </location>
</feature>
<evidence type="ECO:0000313" key="8">
    <source>
        <dbReference type="Proteomes" id="UP000590524"/>
    </source>
</evidence>
<evidence type="ECO:0000256" key="5">
    <source>
        <dbReference type="SAM" id="MobiDB-lite"/>
    </source>
</evidence>
<dbReference type="Pfam" id="PF22022">
    <property type="entry name" value="Phage_int_M"/>
    <property type="match status" value="1"/>
</dbReference>
<dbReference type="GO" id="GO:0015074">
    <property type="term" value="P:DNA integration"/>
    <property type="evidence" value="ECO:0007669"/>
    <property type="project" value="UniProtKB-KW"/>
</dbReference>
<dbReference type="GO" id="GO:0003677">
    <property type="term" value="F:DNA binding"/>
    <property type="evidence" value="ECO:0007669"/>
    <property type="project" value="UniProtKB-KW"/>
</dbReference>
<dbReference type="InterPro" id="IPR011010">
    <property type="entry name" value="DNA_brk_join_enz"/>
</dbReference>
<feature type="region of interest" description="Disordered" evidence="5">
    <location>
        <begin position="1"/>
        <end position="24"/>
    </location>
</feature>
<dbReference type="PANTHER" id="PTHR30629">
    <property type="entry name" value="PROPHAGE INTEGRASE"/>
    <property type="match status" value="1"/>
</dbReference>
<keyword evidence="8" id="KW-1185">Reference proteome</keyword>
<organism evidence="7 8">
    <name type="scientific">Sphingobium scionense</name>
    <dbReference type="NCBI Taxonomy" id="1404341"/>
    <lineage>
        <taxon>Bacteria</taxon>
        <taxon>Pseudomonadati</taxon>
        <taxon>Pseudomonadota</taxon>
        <taxon>Alphaproteobacteria</taxon>
        <taxon>Sphingomonadales</taxon>
        <taxon>Sphingomonadaceae</taxon>
        <taxon>Sphingobium</taxon>
    </lineage>
</organism>
<dbReference type="RefSeq" id="WP_188083408.1">
    <property type="nucleotide sequence ID" value="NZ_JBHLYA010000110.1"/>
</dbReference>
<dbReference type="GO" id="GO:0006310">
    <property type="term" value="P:DNA recombination"/>
    <property type="evidence" value="ECO:0007669"/>
    <property type="project" value="UniProtKB-KW"/>
</dbReference>
<sequence length="423" mass="46892">MEQQKPTRRTKPATDKEVAAMKSPGRYSVGDGLLLVVTNSGSRSWIARVLDPSKRRRDIGLGPYPEVSLKDARRRAGEMRNQAREGVDPVAAKRAAARTIPTFKSAATKAHSERKEAFRNEKHRDQWIDSLDTYAFPALGSLRVDQVDGPAVVRALKPIWTVKPETARRVLQRVASVVAWSVAHGYRDHELPVKAIRMGLPQQPKRNPNARGTDSRGHFAAISYAKAPTYIEAMRGAGESMSRAALELIVLTVCRSGEARGARWSEFDMDKAEWTIPGERIKAGVEHTIPLSPAAVAVIERMREIRGKSELVFPSRSGKTMSDVAVSKVHKLLSADTTVHGWRSAFRDWAAEQTSVPGEIVEAALAHTNPNRVEAAYRRTNYLEQRRLLMSAWAAYLGGDKAWRDELPTIGAATVHHLHERAA</sequence>
<dbReference type="CDD" id="cd00801">
    <property type="entry name" value="INT_P4_C"/>
    <property type="match status" value="1"/>
</dbReference>
<protein>
    <submittedName>
        <fullName evidence="7">Integrase</fullName>
    </submittedName>
</protein>
<evidence type="ECO:0000256" key="4">
    <source>
        <dbReference type="ARBA" id="ARBA00023172"/>
    </source>
</evidence>
<dbReference type="PROSITE" id="PS51898">
    <property type="entry name" value="TYR_RECOMBINASE"/>
    <property type="match status" value="1"/>
</dbReference>
<proteinExistence type="inferred from homology"/>
<evidence type="ECO:0000313" key="7">
    <source>
        <dbReference type="EMBL" id="MBB4149824.1"/>
    </source>
</evidence>
<dbReference type="PANTHER" id="PTHR30629:SF2">
    <property type="entry name" value="PROPHAGE INTEGRASE INTS-RELATED"/>
    <property type="match status" value="1"/>
</dbReference>
<dbReference type="AlphaFoldDB" id="A0A7W6LSU3"/>
<dbReference type="Pfam" id="PF13356">
    <property type="entry name" value="Arm-DNA-bind_3"/>
    <property type="match status" value="1"/>
</dbReference>
<evidence type="ECO:0000256" key="2">
    <source>
        <dbReference type="ARBA" id="ARBA00022908"/>
    </source>
</evidence>
<dbReference type="Proteomes" id="UP000590524">
    <property type="component" value="Unassembled WGS sequence"/>
</dbReference>
<comment type="similarity">
    <text evidence="1">Belongs to the 'phage' integrase family.</text>
</comment>
<dbReference type="InterPro" id="IPR013762">
    <property type="entry name" value="Integrase-like_cat_sf"/>
</dbReference>
<keyword evidence="2" id="KW-0229">DNA integration</keyword>
<evidence type="ECO:0000256" key="1">
    <source>
        <dbReference type="ARBA" id="ARBA00008857"/>
    </source>
</evidence>
<dbReference type="Pfam" id="PF00589">
    <property type="entry name" value="Phage_integrase"/>
    <property type="match status" value="1"/>
</dbReference>
<dbReference type="InterPro" id="IPR050808">
    <property type="entry name" value="Phage_Integrase"/>
</dbReference>
<dbReference type="InterPro" id="IPR010998">
    <property type="entry name" value="Integrase_recombinase_N"/>
</dbReference>
<dbReference type="Gene3D" id="1.10.150.130">
    <property type="match status" value="1"/>
</dbReference>
<keyword evidence="4" id="KW-0233">DNA recombination</keyword>
<dbReference type="InterPro" id="IPR025166">
    <property type="entry name" value="Integrase_DNA_bind_dom"/>
</dbReference>
<dbReference type="SUPFAM" id="SSF56349">
    <property type="entry name" value="DNA breaking-rejoining enzymes"/>
    <property type="match status" value="1"/>
</dbReference>
<comment type="caution">
    <text evidence="7">The sequence shown here is derived from an EMBL/GenBank/DDBJ whole genome shotgun (WGS) entry which is preliminary data.</text>
</comment>
<evidence type="ECO:0000259" key="6">
    <source>
        <dbReference type="PROSITE" id="PS51898"/>
    </source>
</evidence>
<dbReference type="InterPro" id="IPR038488">
    <property type="entry name" value="Integrase_DNA-bd_sf"/>
</dbReference>
<dbReference type="InterPro" id="IPR053876">
    <property type="entry name" value="Phage_int_M"/>
</dbReference>
<gene>
    <name evidence="7" type="ORF">GGQ90_003618</name>
</gene>
<reference evidence="7 8" key="1">
    <citation type="submission" date="2020-08" db="EMBL/GenBank/DDBJ databases">
        <title>Genomic Encyclopedia of Type Strains, Phase IV (KMG-IV): sequencing the most valuable type-strain genomes for metagenomic binning, comparative biology and taxonomic classification.</title>
        <authorList>
            <person name="Goeker M."/>
        </authorList>
    </citation>
    <scope>NUCLEOTIDE SEQUENCE [LARGE SCALE GENOMIC DNA]</scope>
    <source>
        <strain evidence="7 8">DSM 19371</strain>
    </source>
</reference>
<dbReference type="EMBL" id="JACIEU010000015">
    <property type="protein sequence ID" value="MBB4149824.1"/>
    <property type="molecule type" value="Genomic_DNA"/>
</dbReference>
<accession>A0A7W6LSU3</accession>
<dbReference type="Gene3D" id="1.10.443.10">
    <property type="entry name" value="Intergrase catalytic core"/>
    <property type="match status" value="1"/>
</dbReference>
<keyword evidence="3" id="KW-0238">DNA-binding</keyword>